<proteinExistence type="predicted"/>
<protein>
    <submittedName>
        <fullName evidence="1">Uncharacterized protein</fullName>
    </submittedName>
</protein>
<dbReference type="VEuPathDB" id="FungiDB:VP01_2094g4"/>
<sequence>MVMSKTLFKMWIHQGSLKNLCESTNGTKNDSVEESKSMTSSAPITNMLCKNWLNHLNESSPGRWNYTMEDSHKGHYYVHFRLVALFVALDQLDGIPDTFNAISSLHYQLILRKNPPQTIECFALKLKPFPFLWCIIWLVPSFTQTLSP</sequence>
<dbReference type="EMBL" id="LAVV01006942">
    <property type="protein sequence ID" value="KNZ57707.1"/>
    <property type="molecule type" value="Genomic_DNA"/>
</dbReference>
<gene>
    <name evidence="1" type="ORF">VP01_2094g4</name>
</gene>
<comment type="caution">
    <text evidence="1">The sequence shown here is derived from an EMBL/GenBank/DDBJ whole genome shotgun (WGS) entry which is preliminary data.</text>
</comment>
<dbReference type="AlphaFoldDB" id="A0A0L6VAV8"/>
<organism evidence="1 2">
    <name type="scientific">Puccinia sorghi</name>
    <dbReference type="NCBI Taxonomy" id="27349"/>
    <lineage>
        <taxon>Eukaryota</taxon>
        <taxon>Fungi</taxon>
        <taxon>Dikarya</taxon>
        <taxon>Basidiomycota</taxon>
        <taxon>Pucciniomycotina</taxon>
        <taxon>Pucciniomycetes</taxon>
        <taxon>Pucciniales</taxon>
        <taxon>Pucciniaceae</taxon>
        <taxon>Puccinia</taxon>
    </lineage>
</organism>
<dbReference type="STRING" id="27349.A0A0L6VAV8"/>
<keyword evidence="2" id="KW-1185">Reference proteome</keyword>
<evidence type="ECO:0000313" key="1">
    <source>
        <dbReference type="EMBL" id="KNZ57707.1"/>
    </source>
</evidence>
<dbReference type="Proteomes" id="UP000037035">
    <property type="component" value="Unassembled WGS sequence"/>
</dbReference>
<reference evidence="1 2" key="1">
    <citation type="submission" date="2015-08" db="EMBL/GenBank/DDBJ databases">
        <title>Next Generation Sequencing and Analysis of the Genome of Puccinia sorghi L Schw, the Causal Agent of Maize Common Rust.</title>
        <authorList>
            <person name="Rochi L."/>
            <person name="Burguener G."/>
            <person name="Darino M."/>
            <person name="Turjanski A."/>
            <person name="Kreff E."/>
            <person name="Dieguez M.J."/>
            <person name="Sacco F."/>
        </authorList>
    </citation>
    <scope>NUCLEOTIDE SEQUENCE [LARGE SCALE GENOMIC DNA]</scope>
    <source>
        <strain evidence="1 2">RO10H11247</strain>
    </source>
</reference>
<name>A0A0L6VAV8_9BASI</name>
<accession>A0A0L6VAV8</accession>
<evidence type="ECO:0000313" key="2">
    <source>
        <dbReference type="Proteomes" id="UP000037035"/>
    </source>
</evidence>